<dbReference type="Proteomes" id="UP001055420">
    <property type="component" value="Chromosome"/>
</dbReference>
<dbReference type="InterPro" id="IPR036457">
    <property type="entry name" value="PPM-type-like_dom_sf"/>
</dbReference>
<evidence type="ECO:0000313" key="3">
    <source>
        <dbReference type="Proteomes" id="UP001055420"/>
    </source>
</evidence>
<accession>A0ABY4XMK2</accession>
<organism evidence="2 3">
    <name type="scientific">Dyadobacter chenhuakuii</name>
    <dbReference type="NCBI Taxonomy" id="2909339"/>
    <lineage>
        <taxon>Bacteria</taxon>
        <taxon>Pseudomonadati</taxon>
        <taxon>Bacteroidota</taxon>
        <taxon>Cytophagia</taxon>
        <taxon>Cytophagales</taxon>
        <taxon>Spirosomataceae</taxon>
        <taxon>Dyadobacter</taxon>
    </lineage>
</organism>
<dbReference type="SUPFAM" id="SSF81606">
    <property type="entry name" value="PP2C-like"/>
    <property type="match status" value="1"/>
</dbReference>
<feature type="region of interest" description="Disordered" evidence="1">
    <location>
        <begin position="330"/>
        <end position="365"/>
    </location>
</feature>
<feature type="compositionally biased region" description="Polar residues" evidence="1">
    <location>
        <begin position="330"/>
        <end position="340"/>
    </location>
</feature>
<name>A0ABY4XMK2_9BACT</name>
<proteinExistence type="predicted"/>
<evidence type="ECO:0000256" key="1">
    <source>
        <dbReference type="SAM" id="MobiDB-lite"/>
    </source>
</evidence>
<feature type="compositionally biased region" description="Basic and acidic residues" evidence="1">
    <location>
        <begin position="343"/>
        <end position="365"/>
    </location>
</feature>
<evidence type="ECO:0008006" key="4">
    <source>
        <dbReference type="Google" id="ProtNLM"/>
    </source>
</evidence>
<dbReference type="EMBL" id="CP098805">
    <property type="protein sequence ID" value="USJ31395.1"/>
    <property type="molecule type" value="Genomic_DNA"/>
</dbReference>
<evidence type="ECO:0000313" key="2">
    <source>
        <dbReference type="EMBL" id="USJ31395.1"/>
    </source>
</evidence>
<keyword evidence="3" id="KW-1185">Reference proteome</keyword>
<dbReference type="RefSeq" id="WP_235164435.1">
    <property type="nucleotide sequence ID" value="NZ_CP098805.1"/>
</dbReference>
<gene>
    <name evidence="2" type="ORF">NFI80_01375</name>
</gene>
<protein>
    <recommendedName>
        <fullName evidence="4">Protein phosphatase 2C-like protein</fullName>
    </recommendedName>
</protein>
<sequence length="384" mass="44187">MKIKIKGFITSKKNELYSDCADNYNFSQEYNKFAISDGVSKSFFPKIWSKHLVKNYVFHDHLNQGEFIKKSQEDWQEEVDIRMQLENVKYYTRNAYNNKVPGLATFVGLQFLVDKKTWTAQALGDSFLFFVPRGSTQLENETTILSSKSQPIVFDNFPDYLSSIGNNHKGHEEKIIDETLAEGTFYLMTDALAEWFLKGIGIKQAIEKLENIATQEHFLFSIIEDERNSNRLNDDDSAILIIELSDDGKEHFSYSEVKVSMLSDLIKKEQEDLEGKNDPHFRVDEKLHSYDIQKTGIAEILGYVSEEPQITQEGLPSKEVIYNTEQATTIDGSKGENNSEVMPGKKEPDFDTDQLETKDQNGEMIKDELTENLSRNVETIFHKF</sequence>
<reference evidence="2" key="1">
    <citation type="submission" date="2022-06" db="EMBL/GenBank/DDBJ databases">
        <title>Novel species in genus Dyadobacter.</title>
        <authorList>
            <person name="Ma C."/>
        </authorList>
    </citation>
    <scope>NUCLEOTIDE SEQUENCE</scope>
    <source>
        <strain evidence="2">CY22</strain>
    </source>
</reference>